<dbReference type="Proteomes" id="UP000297776">
    <property type="component" value="Unassembled WGS sequence"/>
</dbReference>
<comment type="caution">
    <text evidence="1">The sequence shown here is derived from an EMBL/GenBank/DDBJ whole genome shotgun (WGS) entry which is preliminary data.</text>
</comment>
<dbReference type="InterPro" id="IPR035965">
    <property type="entry name" value="PAS-like_dom_sf"/>
</dbReference>
<proteinExistence type="predicted"/>
<dbReference type="Gene3D" id="3.30.750.24">
    <property type="entry name" value="STAS domain"/>
    <property type="match status" value="1"/>
</dbReference>
<protein>
    <submittedName>
        <fullName evidence="1">RsbR, positive regulator of sigma-B</fullName>
    </submittedName>
</protein>
<dbReference type="PANTHER" id="PTHR33745">
    <property type="entry name" value="RSBT ANTAGONIST PROTEIN RSBS-RELATED"/>
    <property type="match status" value="1"/>
</dbReference>
<gene>
    <name evidence="1" type="ORF">E2626_06550</name>
</gene>
<dbReference type="OrthoDB" id="2835068at2"/>
<dbReference type="RefSeq" id="WP_134380936.1">
    <property type="nucleotide sequence ID" value="NZ_SORX01000003.1"/>
</dbReference>
<dbReference type="PANTHER" id="PTHR33745:SF8">
    <property type="entry name" value="BLUE-LIGHT PHOTORECEPTOR"/>
    <property type="match status" value="1"/>
</dbReference>
<dbReference type="AlphaFoldDB" id="A0A4Y8LNA5"/>
<name>A0A4Y8LNA5_9BACL</name>
<evidence type="ECO:0000313" key="1">
    <source>
        <dbReference type="EMBL" id="TFE02233.1"/>
    </source>
</evidence>
<sequence length="252" mass="28403">MTAYGTIPETISPLQALDSIGETILLADLAYNIQWMNKKAAILLDEVALLYGLSGSSDMIGKNMDLFHRTPGYQKRIMPRITETHRARITIREIVVTDIVITPIRSEGEIQGFVIMLMDVTTKAEEYAAKEKLIKDLSTPIMKVWHNAIALPLIGSFDQDRFDLLVGEVLQECSMHQIDYALINVSKIHFDEEYATTVQFQKLIDCLRLIGTECMIVAVPPSLAVNMTGLDRDVMIHKNAYEGLKYIIARDE</sequence>
<dbReference type="Gene3D" id="3.30.450.20">
    <property type="entry name" value="PAS domain"/>
    <property type="match status" value="1"/>
</dbReference>
<dbReference type="InterPro" id="IPR051932">
    <property type="entry name" value="Bact_StressResp_Reg"/>
</dbReference>
<dbReference type="InterPro" id="IPR036513">
    <property type="entry name" value="STAS_dom_sf"/>
</dbReference>
<reference evidence="1 2" key="1">
    <citation type="submission" date="2019-03" db="EMBL/GenBank/DDBJ databases">
        <authorList>
            <person name="Yang Y."/>
        </authorList>
    </citation>
    <scope>NUCLEOTIDE SEQUENCE [LARGE SCALE GENOMIC DNA]</scope>
    <source>
        <strain evidence="1 2">ASL-1</strain>
    </source>
</reference>
<keyword evidence="2" id="KW-1185">Reference proteome</keyword>
<dbReference type="SUPFAM" id="SSF55785">
    <property type="entry name" value="PYP-like sensor domain (PAS domain)"/>
    <property type="match status" value="1"/>
</dbReference>
<evidence type="ECO:0000313" key="2">
    <source>
        <dbReference type="Proteomes" id="UP000297776"/>
    </source>
</evidence>
<dbReference type="EMBL" id="SORX01000003">
    <property type="protein sequence ID" value="TFE02233.1"/>
    <property type="molecule type" value="Genomic_DNA"/>
</dbReference>
<organism evidence="1 2">
    <name type="scientific">Jeotgalibacillus salarius</name>
    <dbReference type="NCBI Taxonomy" id="546023"/>
    <lineage>
        <taxon>Bacteria</taxon>
        <taxon>Bacillati</taxon>
        <taxon>Bacillota</taxon>
        <taxon>Bacilli</taxon>
        <taxon>Bacillales</taxon>
        <taxon>Caryophanaceae</taxon>
        <taxon>Jeotgalibacillus</taxon>
    </lineage>
</organism>
<dbReference type="CDD" id="cd07041">
    <property type="entry name" value="STAS_RsbR_RsbS_like"/>
    <property type="match status" value="1"/>
</dbReference>
<accession>A0A4Y8LNA5</accession>